<comment type="caution">
    <text evidence="5">The sequence shown here is derived from an EMBL/GenBank/DDBJ whole genome shotgun (WGS) entry which is preliminary data.</text>
</comment>
<dbReference type="InterPro" id="IPR027417">
    <property type="entry name" value="P-loop_NTPase"/>
</dbReference>
<dbReference type="SUPFAM" id="SSF52540">
    <property type="entry name" value="P-loop containing nucleoside triphosphate hydrolases"/>
    <property type="match status" value="1"/>
</dbReference>
<comment type="caution">
    <text evidence="3">Lacks conserved residue(s) required for the propagation of feature annotation.</text>
</comment>
<dbReference type="Pfam" id="PF00225">
    <property type="entry name" value="Kinesin"/>
    <property type="match status" value="1"/>
</dbReference>
<dbReference type="PROSITE" id="PS50067">
    <property type="entry name" value="KINESIN_MOTOR_2"/>
    <property type="match status" value="1"/>
</dbReference>
<keyword evidence="6" id="KW-1185">Reference proteome</keyword>
<proteinExistence type="inferred from homology"/>
<dbReference type="Gene3D" id="3.40.850.10">
    <property type="entry name" value="Kinesin motor domain"/>
    <property type="match status" value="1"/>
</dbReference>
<comment type="similarity">
    <text evidence="3">Belongs to the TRAFAC class myosin-kinesin ATPase superfamily. Kinesin family.</text>
</comment>
<keyword evidence="1" id="KW-0547">Nucleotide-binding</keyword>
<dbReference type="InterPro" id="IPR001752">
    <property type="entry name" value="Kinesin_motor_dom"/>
</dbReference>
<dbReference type="InterPro" id="IPR036961">
    <property type="entry name" value="Kinesin_motor_dom_sf"/>
</dbReference>
<keyword evidence="2" id="KW-0067">ATP-binding</keyword>
<evidence type="ECO:0000256" key="1">
    <source>
        <dbReference type="ARBA" id="ARBA00022741"/>
    </source>
</evidence>
<evidence type="ECO:0000259" key="4">
    <source>
        <dbReference type="PROSITE" id="PS50067"/>
    </source>
</evidence>
<dbReference type="PANTHER" id="PTHR47117">
    <property type="entry name" value="STAR-RELATED LIPID TRANSFER PROTEIN 9"/>
    <property type="match status" value="1"/>
</dbReference>
<accession>A0ABQ9ISU2</accession>
<evidence type="ECO:0000313" key="6">
    <source>
        <dbReference type="Proteomes" id="UP001162164"/>
    </source>
</evidence>
<name>A0ABQ9ISU2_9CUCU</name>
<feature type="domain" description="Kinesin motor" evidence="4">
    <location>
        <begin position="1"/>
        <end position="176"/>
    </location>
</feature>
<dbReference type="Proteomes" id="UP001162164">
    <property type="component" value="Unassembled WGS sequence"/>
</dbReference>
<evidence type="ECO:0000256" key="2">
    <source>
        <dbReference type="ARBA" id="ARBA00022840"/>
    </source>
</evidence>
<protein>
    <recommendedName>
        <fullName evidence="4">Kinesin motor domain-containing protein</fullName>
    </recommendedName>
</protein>
<evidence type="ECO:0000313" key="5">
    <source>
        <dbReference type="EMBL" id="KAJ8964374.1"/>
    </source>
</evidence>
<sequence>MNVAIISILELELGAQCVVEVDKQQTIIHQPTTLDKMESLNEKNIKKEKIRISYFYLYFSILEKKILGKYPMLDSLDVLHNLSKGPKLSLYECLEINKLKKSSLLLNDQNTLYLSFYLVCFRKQPKTFAFDHCFCSIDPANENFASQEVVFDCLGRDILDNAFQGYNACIFAYGQTVCDGYTGYWLMIILLKTRREKGLREGKKDSGSVTIPYENTFLSLSICKEKPQATDKKMPHKEKKGENIRWIDRHNKTSITRTCMFVDYACALAPSRQFPRILTFSLYVLSILNTKIDISISVNYLSKSTIGYLTYPRRNACYNYS</sequence>
<organism evidence="5 6">
    <name type="scientific">Molorchus minor</name>
    <dbReference type="NCBI Taxonomy" id="1323400"/>
    <lineage>
        <taxon>Eukaryota</taxon>
        <taxon>Metazoa</taxon>
        <taxon>Ecdysozoa</taxon>
        <taxon>Arthropoda</taxon>
        <taxon>Hexapoda</taxon>
        <taxon>Insecta</taxon>
        <taxon>Pterygota</taxon>
        <taxon>Neoptera</taxon>
        <taxon>Endopterygota</taxon>
        <taxon>Coleoptera</taxon>
        <taxon>Polyphaga</taxon>
        <taxon>Cucujiformia</taxon>
        <taxon>Chrysomeloidea</taxon>
        <taxon>Cerambycidae</taxon>
        <taxon>Lamiinae</taxon>
        <taxon>Monochamini</taxon>
        <taxon>Molorchus</taxon>
    </lineage>
</organism>
<gene>
    <name evidence="5" type="ORF">NQ317_003091</name>
</gene>
<dbReference type="EMBL" id="JAPWTJ010002804">
    <property type="protein sequence ID" value="KAJ8964374.1"/>
    <property type="molecule type" value="Genomic_DNA"/>
</dbReference>
<reference evidence="5" key="1">
    <citation type="journal article" date="2023" name="Insect Mol. Biol.">
        <title>Genome sequencing provides insights into the evolution of gene families encoding plant cell wall-degrading enzymes in longhorned beetles.</title>
        <authorList>
            <person name="Shin N.R."/>
            <person name="Okamura Y."/>
            <person name="Kirsch R."/>
            <person name="Pauchet Y."/>
        </authorList>
    </citation>
    <scope>NUCLEOTIDE SEQUENCE</scope>
    <source>
        <strain evidence="5">MMC_N1</strain>
    </source>
</reference>
<evidence type="ECO:0000256" key="3">
    <source>
        <dbReference type="PROSITE-ProRule" id="PRU00283"/>
    </source>
</evidence>